<comment type="caution">
    <text evidence="3">The sequence shown here is derived from an EMBL/GenBank/DDBJ whole genome shotgun (WGS) entry which is preliminary data.</text>
</comment>
<dbReference type="EMBL" id="JABANN010000616">
    <property type="protein sequence ID" value="KAF4655889.1"/>
    <property type="molecule type" value="Genomic_DNA"/>
</dbReference>
<dbReference type="InterPro" id="IPR032675">
    <property type="entry name" value="LRR_dom_sf"/>
</dbReference>
<keyword evidence="2" id="KW-0677">Repeat</keyword>
<accession>A0A7J6L2A6</accession>
<evidence type="ECO:0000313" key="5">
    <source>
        <dbReference type="Proteomes" id="UP000570595"/>
    </source>
</evidence>
<dbReference type="Proteomes" id="UP000572268">
    <property type="component" value="Unassembled WGS sequence"/>
</dbReference>
<dbReference type="EMBL" id="JABAHT010000636">
    <property type="protein sequence ID" value="KAF4653294.1"/>
    <property type="molecule type" value="Genomic_DNA"/>
</dbReference>
<dbReference type="AlphaFoldDB" id="A0A7J6L2A6"/>
<dbReference type="SMART" id="SM00369">
    <property type="entry name" value="LRR_TYP"/>
    <property type="match status" value="10"/>
</dbReference>
<dbReference type="OrthoDB" id="427790at2759"/>
<dbReference type="Gene3D" id="3.80.10.10">
    <property type="entry name" value="Ribonuclease Inhibitor"/>
    <property type="match status" value="3"/>
</dbReference>
<dbReference type="SMART" id="SM00364">
    <property type="entry name" value="LRR_BAC"/>
    <property type="match status" value="10"/>
</dbReference>
<dbReference type="Proteomes" id="UP000570595">
    <property type="component" value="Unassembled WGS sequence"/>
</dbReference>
<dbReference type="InterPro" id="IPR050333">
    <property type="entry name" value="SLRP"/>
</dbReference>
<dbReference type="Pfam" id="PF00560">
    <property type="entry name" value="LRR_1"/>
    <property type="match status" value="1"/>
</dbReference>
<reference evidence="5 6" key="1">
    <citation type="submission" date="2020-04" db="EMBL/GenBank/DDBJ databases">
        <title>Perkinsus olseni comparative genomics.</title>
        <authorList>
            <person name="Bogema D.R."/>
        </authorList>
    </citation>
    <scope>NUCLEOTIDE SEQUENCE [LARGE SCALE GENOMIC DNA]</scope>
    <source>
        <strain evidence="3">ATCC PRA-179</strain>
        <strain evidence="4">ATCC PRA-31</strain>
    </source>
</reference>
<dbReference type="PANTHER" id="PTHR45712:SF22">
    <property type="entry name" value="INSULIN-LIKE GROWTH FACTOR-BINDING PROTEIN COMPLEX ACID LABILE SUBUNIT"/>
    <property type="match status" value="1"/>
</dbReference>
<keyword evidence="1" id="KW-0433">Leucine-rich repeat</keyword>
<protein>
    <submittedName>
        <fullName evidence="3">Leucine-rich repeat-containing protein 40</fullName>
    </submittedName>
</protein>
<dbReference type="PANTHER" id="PTHR45712">
    <property type="entry name" value="AGAP008170-PA"/>
    <property type="match status" value="1"/>
</dbReference>
<dbReference type="InterPro" id="IPR001611">
    <property type="entry name" value="Leu-rich_rpt"/>
</dbReference>
<evidence type="ECO:0000256" key="1">
    <source>
        <dbReference type="ARBA" id="ARBA00022614"/>
    </source>
</evidence>
<name>A0A7J6L2A6_PEROL</name>
<organism evidence="3 5">
    <name type="scientific">Perkinsus olseni</name>
    <name type="common">Perkinsus atlanticus</name>
    <dbReference type="NCBI Taxonomy" id="32597"/>
    <lineage>
        <taxon>Eukaryota</taxon>
        <taxon>Sar</taxon>
        <taxon>Alveolata</taxon>
        <taxon>Perkinsozoa</taxon>
        <taxon>Perkinsea</taxon>
        <taxon>Perkinsida</taxon>
        <taxon>Perkinsidae</taxon>
        <taxon>Perkinsus</taxon>
    </lineage>
</organism>
<evidence type="ECO:0000313" key="3">
    <source>
        <dbReference type="EMBL" id="KAF4653294.1"/>
    </source>
</evidence>
<proteinExistence type="predicted"/>
<dbReference type="PROSITE" id="PS51450">
    <property type="entry name" value="LRR"/>
    <property type="match status" value="4"/>
</dbReference>
<dbReference type="SUPFAM" id="SSF52058">
    <property type="entry name" value="L domain-like"/>
    <property type="match status" value="2"/>
</dbReference>
<evidence type="ECO:0000256" key="2">
    <source>
        <dbReference type="ARBA" id="ARBA00022737"/>
    </source>
</evidence>
<dbReference type="Pfam" id="PF13855">
    <property type="entry name" value="LRR_8"/>
    <property type="match status" value="2"/>
</dbReference>
<evidence type="ECO:0000313" key="4">
    <source>
        <dbReference type="EMBL" id="KAF4655889.1"/>
    </source>
</evidence>
<evidence type="ECO:0000313" key="6">
    <source>
        <dbReference type="Proteomes" id="UP000572268"/>
    </source>
</evidence>
<sequence length="681" mass="74454">MCLPEQFVCCRKPMVFQPPSSSSVVVQERSHQARVEAALKKAFTSGSLTLAAAGLTQVPPQLLQLDSISLDGVNWWECNTIEKVDLSGNDIRELPPDLPGKIPDCRAFNASDNKLESLPATLLHLEKLKILLAVRNAITTFPTSDCQSSLVELRLSRNNLCELPRGFAGSLPSLQVLAIDHNKLRSLDEPLPSQLRVLLASNNEIVSTHGVDGLRCLEEVDLSRNNLTRMPCLRDCSHLGSVDGGYNKLVHWPEVGDKVHTLRLSHNRLRSASETLLLPPSLVTLLLDNNKVDAVPGAVFALDELKTLDLSNNDICRIPNELGRLASLTRVALDGNPVRNVPMAVLHRGSAGILKLLRERLGPDDDGSGRGALLLDIRNAVHGSKHLDLSDRGLGPEVPPEVEQAEALVLLNMSHNRIARLGELKSRETLVRLAMAKNVLKSIETLRYPALQDLDISNNNLTQLPCEVSLPQLLSFDASCNRELTRLPKGLLKGSVQLREMRANNCRIDSWDFLPDLDRPHDTLEVLDLSDNRITVIPDNLVPGRLPGLHVLLLSNNNITALPPSLGRATALNSLTLEGNPIRSISQAVIRGGSAAILSCLRKRYPPVDENGRRDVSAAQRDDDGRGVVEAEIRDLEARLAAGGHTQAGEFSLKKRLAVGRAKLKRLSRTAVQEEAHVAMA</sequence>
<dbReference type="InterPro" id="IPR003591">
    <property type="entry name" value="Leu-rich_rpt_typical-subtyp"/>
</dbReference>
<gene>
    <name evidence="3" type="primary">LRRC40</name>
    <name evidence="4" type="ORF">FOL46_008085</name>
    <name evidence="3" type="ORF">FOZ61_009072</name>
</gene>